<evidence type="ECO:0000256" key="3">
    <source>
        <dbReference type="SAM" id="MobiDB-lite"/>
    </source>
</evidence>
<comment type="caution">
    <text evidence="4">The sequence shown here is derived from an EMBL/GenBank/DDBJ whole genome shotgun (WGS) entry which is preliminary data.</text>
</comment>
<keyword evidence="2 4" id="KW-0808">Transferase</keyword>
<dbReference type="GO" id="GO:0008713">
    <property type="term" value="F:ADP-heptose-lipopolysaccharide heptosyltransferase activity"/>
    <property type="evidence" value="ECO:0007669"/>
    <property type="project" value="TreeGrafter"/>
</dbReference>
<dbReference type="PANTHER" id="PTHR30160">
    <property type="entry name" value="TETRAACYLDISACCHARIDE 4'-KINASE-RELATED"/>
    <property type="match status" value="1"/>
</dbReference>
<dbReference type="InterPro" id="IPR002201">
    <property type="entry name" value="Glyco_trans_9"/>
</dbReference>
<feature type="region of interest" description="Disordered" evidence="3">
    <location>
        <begin position="335"/>
        <end position="365"/>
    </location>
</feature>
<evidence type="ECO:0000313" key="4">
    <source>
        <dbReference type="EMBL" id="NYE48237.1"/>
    </source>
</evidence>
<feature type="compositionally biased region" description="Basic and acidic residues" evidence="3">
    <location>
        <begin position="14"/>
        <end position="25"/>
    </location>
</feature>
<evidence type="ECO:0000313" key="5">
    <source>
        <dbReference type="Proteomes" id="UP000589036"/>
    </source>
</evidence>
<dbReference type="SUPFAM" id="SSF53756">
    <property type="entry name" value="UDP-Glycosyltransferase/glycogen phosphorylase"/>
    <property type="match status" value="1"/>
</dbReference>
<dbReference type="Gene3D" id="3.40.50.2000">
    <property type="entry name" value="Glycogen Phosphorylase B"/>
    <property type="match status" value="2"/>
</dbReference>
<proteinExistence type="predicted"/>
<accession>A0A852TY83</accession>
<dbReference type="EMBL" id="JACCCC010000001">
    <property type="protein sequence ID" value="NYE48237.1"/>
    <property type="molecule type" value="Genomic_DNA"/>
</dbReference>
<feature type="region of interest" description="Disordered" evidence="3">
    <location>
        <begin position="1"/>
        <end position="25"/>
    </location>
</feature>
<keyword evidence="1" id="KW-0328">Glycosyltransferase</keyword>
<protein>
    <submittedName>
        <fullName evidence="4">ADP-heptose:LPS heptosyltransferase</fullName>
    </submittedName>
</protein>
<sequence>MRGTRSFIRPRPARTPEERAPARPEEPSILVLRALGLGDFLTSVPALRALGRAHPGHRMHLAAPSGHAQLLDLAGVPAEIAATPRLGTPPWPGAAPPDLAVNLHGRGPQSTAALHGMRPRALWSHAHPDLPSLDGPRWPSGAHDVDVWCGLLEHYSVYADPADLRLPPPPTPSRRPGAVVVHPGAAFPARRWPELRFAEVVRWLVRRGHEVVVTGSAEERPVAERVARVAGLGPHAVLAGRTRLTELAALVAEAALVVCGDTGIAHLATGYGTASVVLFGPISPALWGPRIDGTRHVCLWAGRIGDPWGERPDPGLLRITTDDVLAAAEQVLAPRAAPPRIPQRRPPEYAGRLLRRSGSGSRAEH</sequence>
<keyword evidence="5" id="KW-1185">Reference proteome</keyword>
<dbReference type="AlphaFoldDB" id="A0A852TY83"/>
<dbReference type="PANTHER" id="PTHR30160:SF1">
    <property type="entry name" value="LIPOPOLYSACCHARIDE 1,2-N-ACETYLGLUCOSAMINETRANSFERASE-RELATED"/>
    <property type="match status" value="1"/>
</dbReference>
<organism evidence="4 5">
    <name type="scientific">Spinactinospora alkalitolerans</name>
    <dbReference type="NCBI Taxonomy" id="687207"/>
    <lineage>
        <taxon>Bacteria</taxon>
        <taxon>Bacillati</taxon>
        <taxon>Actinomycetota</taxon>
        <taxon>Actinomycetes</taxon>
        <taxon>Streptosporangiales</taxon>
        <taxon>Nocardiopsidaceae</taxon>
        <taxon>Spinactinospora</taxon>
    </lineage>
</organism>
<dbReference type="GO" id="GO:0009244">
    <property type="term" value="P:lipopolysaccharide core region biosynthetic process"/>
    <property type="evidence" value="ECO:0007669"/>
    <property type="project" value="TreeGrafter"/>
</dbReference>
<name>A0A852TY83_9ACTN</name>
<dbReference type="GO" id="GO:0005829">
    <property type="term" value="C:cytosol"/>
    <property type="evidence" value="ECO:0007669"/>
    <property type="project" value="TreeGrafter"/>
</dbReference>
<reference evidence="4 5" key="1">
    <citation type="submission" date="2020-07" db="EMBL/GenBank/DDBJ databases">
        <title>Sequencing the genomes of 1000 actinobacteria strains.</title>
        <authorList>
            <person name="Klenk H.-P."/>
        </authorList>
    </citation>
    <scope>NUCLEOTIDE SEQUENCE [LARGE SCALE GENOMIC DNA]</scope>
    <source>
        <strain evidence="4 5">CXB654</strain>
    </source>
</reference>
<evidence type="ECO:0000256" key="2">
    <source>
        <dbReference type="ARBA" id="ARBA00022679"/>
    </source>
</evidence>
<dbReference type="InterPro" id="IPR051199">
    <property type="entry name" value="LPS_LOS_Heptosyltrfase"/>
</dbReference>
<feature type="compositionally biased region" description="Low complexity" evidence="3">
    <location>
        <begin position="356"/>
        <end position="365"/>
    </location>
</feature>
<evidence type="ECO:0000256" key="1">
    <source>
        <dbReference type="ARBA" id="ARBA00022676"/>
    </source>
</evidence>
<dbReference type="Proteomes" id="UP000589036">
    <property type="component" value="Unassembled WGS sequence"/>
</dbReference>
<dbReference type="Pfam" id="PF01075">
    <property type="entry name" value="Glyco_transf_9"/>
    <property type="match status" value="1"/>
</dbReference>
<dbReference type="CDD" id="cd03789">
    <property type="entry name" value="GT9_LPS_heptosyltransferase"/>
    <property type="match status" value="1"/>
</dbReference>
<gene>
    <name evidence="4" type="ORF">HDA32_003357</name>
</gene>
<dbReference type="RefSeq" id="WP_179644059.1">
    <property type="nucleotide sequence ID" value="NZ_BAAAYY010000016.1"/>
</dbReference>